<keyword evidence="6" id="KW-0732">Signal</keyword>
<evidence type="ECO:0000256" key="3">
    <source>
        <dbReference type="ARBA" id="ARBA00022645"/>
    </source>
</evidence>
<accession>A0AAJ0LYZ0</accession>
<dbReference type="CDD" id="cd03860">
    <property type="entry name" value="M14_CP_A-B_like"/>
    <property type="match status" value="1"/>
</dbReference>
<dbReference type="PROSITE" id="PS52035">
    <property type="entry name" value="PEPTIDASE_M14"/>
    <property type="match status" value="1"/>
</dbReference>
<dbReference type="GO" id="GO:0008270">
    <property type="term" value="F:zinc ion binding"/>
    <property type="evidence" value="ECO:0007669"/>
    <property type="project" value="InterPro"/>
</dbReference>
<dbReference type="GO" id="GO:0006508">
    <property type="term" value="P:proteolysis"/>
    <property type="evidence" value="ECO:0007669"/>
    <property type="project" value="UniProtKB-KW"/>
</dbReference>
<dbReference type="Pfam" id="PF00246">
    <property type="entry name" value="Peptidase_M14"/>
    <property type="match status" value="1"/>
</dbReference>
<comment type="similarity">
    <text evidence="2 10">Belongs to the peptidase M14 family.</text>
</comment>
<evidence type="ECO:0000256" key="5">
    <source>
        <dbReference type="ARBA" id="ARBA00022723"/>
    </source>
</evidence>
<dbReference type="RefSeq" id="XP_062718543.1">
    <property type="nucleotide sequence ID" value="XM_062865916.1"/>
</dbReference>
<evidence type="ECO:0000256" key="4">
    <source>
        <dbReference type="ARBA" id="ARBA00022670"/>
    </source>
</evidence>
<evidence type="ECO:0000256" key="7">
    <source>
        <dbReference type="ARBA" id="ARBA00022801"/>
    </source>
</evidence>
<keyword evidence="4" id="KW-0645">Protease</keyword>
<feature type="domain" description="Peptidase M14" evidence="11">
    <location>
        <begin position="48"/>
        <end position="365"/>
    </location>
</feature>
<dbReference type="EMBL" id="JAUDZG010000007">
    <property type="protein sequence ID" value="KAK3302763.1"/>
    <property type="molecule type" value="Genomic_DNA"/>
</dbReference>
<dbReference type="PROSITE" id="PS00132">
    <property type="entry name" value="CARBOXYPEPT_ZN_1"/>
    <property type="match status" value="1"/>
</dbReference>
<comment type="caution">
    <text evidence="12">The sequence shown here is derived from an EMBL/GenBank/DDBJ whole genome shotgun (WGS) entry which is preliminary data.</text>
</comment>
<dbReference type="PANTHER" id="PTHR11705:SF143">
    <property type="entry name" value="SLL0236 PROTEIN"/>
    <property type="match status" value="1"/>
</dbReference>
<reference evidence="12" key="1">
    <citation type="journal article" date="2023" name="Mol. Phylogenet. Evol.">
        <title>Genome-scale phylogeny and comparative genomics of the fungal order Sordariales.</title>
        <authorList>
            <person name="Hensen N."/>
            <person name="Bonometti L."/>
            <person name="Westerberg I."/>
            <person name="Brannstrom I.O."/>
            <person name="Guillou S."/>
            <person name="Cros-Aarteil S."/>
            <person name="Calhoun S."/>
            <person name="Haridas S."/>
            <person name="Kuo A."/>
            <person name="Mondo S."/>
            <person name="Pangilinan J."/>
            <person name="Riley R."/>
            <person name="LaButti K."/>
            <person name="Andreopoulos B."/>
            <person name="Lipzen A."/>
            <person name="Chen C."/>
            <person name="Yan M."/>
            <person name="Daum C."/>
            <person name="Ng V."/>
            <person name="Clum A."/>
            <person name="Steindorff A."/>
            <person name="Ohm R.A."/>
            <person name="Martin F."/>
            <person name="Silar P."/>
            <person name="Natvig D.O."/>
            <person name="Lalanne C."/>
            <person name="Gautier V."/>
            <person name="Ament-Velasquez S.L."/>
            <person name="Kruys A."/>
            <person name="Hutchinson M.I."/>
            <person name="Powell A.J."/>
            <person name="Barry K."/>
            <person name="Miller A.N."/>
            <person name="Grigoriev I.V."/>
            <person name="Debuchy R."/>
            <person name="Gladieux P."/>
            <person name="Hiltunen Thoren M."/>
            <person name="Johannesson H."/>
        </authorList>
    </citation>
    <scope>NUCLEOTIDE SEQUENCE</scope>
    <source>
        <strain evidence="12">CBS 333.67</strain>
    </source>
</reference>
<comment type="cofactor">
    <cofactor evidence="1">
        <name>Zn(2+)</name>
        <dbReference type="ChEBI" id="CHEBI:29105"/>
    </cofactor>
</comment>
<keyword evidence="9" id="KW-0482">Metalloprotease</keyword>
<protein>
    <recommendedName>
        <fullName evidence="11">Peptidase M14 domain-containing protein</fullName>
    </recommendedName>
</protein>
<reference evidence="12" key="2">
    <citation type="submission" date="2023-06" db="EMBL/GenBank/DDBJ databases">
        <authorList>
            <consortium name="Lawrence Berkeley National Laboratory"/>
            <person name="Mondo S.J."/>
            <person name="Hensen N."/>
            <person name="Bonometti L."/>
            <person name="Westerberg I."/>
            <person name="Brannstrom I.O."/>
            <person name="Guillou S."/>
            <person name="Cros-Aarteil S."/>
            <person name="Calhoun S."/>
            <person name="Haridas S."/>
            <person name="Kuo A."/>
            <person name="Pangilinan J."/>
            <person name="Riley R."/>
            <person name="Labutti K."/>
            <person name="Andreopoulos B."/>
            <person name="Lipzen A."/>
            <person name="Chen C."/>
            <person name="Yanf M."/>
            <person name="Daum C."/>
            <person name="Ng V."/>
            <person name="Clum A."/>
            <person name="Steindorff A."/>
            <person name="Ohm R."/>
            <person name="Martin F."/>
            <person name="Silar P."/>
            <person name="Natvig D."/>
            <person name="Lalanne C."/>
            <person name="Gautier V."/>
            <person name="Ament-Velasquez S.L."/>
            <person name="Kruys A."/>
            <person name="Hutchinson M.I."/>
            <person name="Powell A.J."/>
            <person name="Barry K."/>
            <person name="Miller A.N."/>
            <person name="Grigoriev I.V."/>
            <person name="Debuchy R."/>
            <person name="Gladieux P."/>
            <person name="Thoren M.H."/>
            <person name="Johannesson H."/>
        </authorList>
    </citation>
    <scope>NUCLEOTIDE SEQUENCE</scope>
    <source>
        <strain evidence="12">CBS 333.67</strain>
    </source>
</reference>
<keyword evidence="3" id="KW-0121">Carboxypeptidase</keyword>
<dbReference type="InterPro" id="IPR057246">
    <property type="entry name" value="CARBOXYPEPT_ZN_1"/>
</dbReference>
<keyword evidence="13" id="KW-1185">Reference proteome</keyword>
<gene>
    <name evidence="12" type="ORF">B0T15DRAFT_441357</name>
</gene>
<dbReference type="FunFam" id="3.40.630.10:FF:000084">
    <property type="entry name" value="Carboxypeptidase B2"/>
    <property type="match status" value="1"/>
</dbReference>
<keyword evidence="8" id="KW-0862">Zinc</keyword>
<keyword evidence="7" id="KW-0378">Hydrolase</keyword>
<dbReference type="PANTHER" id="PTHR11705">
    <property type="entry name" value="PROTEASE FAMILY M14 CARBOXYPEPTIDASE A,B"/>
    <property type="match status" value="1"/>
</dbReference>
<evidence type="ECO:0000256" key="2">
    <source>
        <dbReference type="ARBA" id="ARBA00005988"/>
    </source>
</evidence>
<evidence type="ECO:0000256" key="10">
    <source>
        <dbReference type="PROSITE-ProRule" id="PRU01379"/>
    </source>
</evidence>
<dbReference type="GeneID" id="87884745"/>
<evidence type="ECO:0000259" key="11">
    <source>
        <dbReference type="PROSITE" id="PS52035"/>
    </source>
</evidence>
<dbReference type="AlphaFoldDB" id="A0AAJ0LYZ0"/>
<evidence type="ECO:0000256" key="9">
    <source>
        <dbReference type="ARBA" id="ARBA00023049"/>
    </source>
</evidence>
<dbReference type="Proteomes" id="UP001273166">
    <property type="component" value="Unassembled WGS sequence"/>
</dbReference>
<evidence type="ECO:0000256" key="6">
    <source>
        <dbReference type="ARBA" id="ARBA00022729"/>
    </source>
</evidence>
<dbReference type="PRINTS" id="PR00765">
    <property type="entry name" value="CRBOXYPTASEA"/>
</dbReference>
<sequence>MKLPISLLPFINRNLSLSAPQSPKHEVIEFPENLALNESLDSLSWFRKYHDYQAHVDYLHRLSEEYPPLTRLFSAGKSFEKRNISGIHLFGKSGPGKKPAIVFLGTIHAREWITGMVTEYIAYSLLRNYDVDKDIKYALNSFDFYIVPVANPDGFVYTQNRNRMWRKNRQPEPGTSCIGRDLNRNWDVHWDNNNNNRHDRKAGGGASTSPCHGTYRGTKAFDAPETMALATELQTIKERQGVRLFIDWHSFGQLVMHPYGYPCTKHLPPFSATSWLAGELADAMRKVHGTQYRAGAACELLYPTSGDSADYAFEVLGAEYAYTVELRPGLGNGGVREGGFRLPEDQILGTAEEAWMGVRHVVQFIHHY</sequence>
<keyword evidence="5" id="KW-0479">Metal-binding</keyword>
<evidence type="ECO:0000256" key="8">
    <source>
        <dbReference type="ARBA" id="ARBA00022833"/>
    </source>
</evidence>
<dbReference type="SMART" id="SM00631">
    <property type="entry name" value="Zn_pept"/>
    <property type="match status" value="1"/>
</dbReference>
<name>A0AAJ0LYZ0_9PEZI</name>
<organism evidence="12 13">
    <name type="scientific">Chaetomium strumarium</name>
    <dbReference type="NCBI Taxonomy" id="1170767"/>
    <lineage>
        <taxon>Eukaryota</taxon>
        <taxon>Fungi</taxon>
        <taxon>Dikarya</taxon>
        <taxon>Ascomycota</taxon>
        <taxon>Pezizomycotina</taxon>
        <taxon>Sordariomycetes</taxon>
        <taxon>Sordariomycetidae</taxon>
        <taxon>Sordariales</taxon>
        <taxon>Chaetomiaceae</taxon>
        <taxon>Chaetomium</taxon>
    </lineage>
</organism>
<feature type="active site" description="Proton donor/acceptor" evidence="10">
    <location>
        <position position="325"/>
    </location>
</feature>
<evidence type="ECO:0000313" key="12">
    <source>
        <dbReference type="EMBL" id="KAK3302763.1"/>
    </source>
</evidence>
<proteinExistence type="inferred from homology"/>
<dbReference type="SUPFAM" id="SSF53187">
    <property type="entry name" value="Zn-dependent exopeptidases"/>
    <property type="match status" value="1"/>
</dbReference>
<evidence type="ECO:0000313" key="13">
    <source>
        <dbReference type="Proteomes" id="UP001273166"/>
    </source>
</evidence>
<dbReference type="Gene3D" id="3.40.630.10">
    <property type="entry name" value="Zn peptidases"/>
    <property type="match status" value="1"/>
</dbReference>
<dbReference type="InterPro" id="IPR000834">
    <property type="entry name" value="Peptidase_M14"/>
</dbReference>
<dbReference type="GO" id="GO:0004181">
    <property type="term" value="F:metallocarboxypeptidase activity"/>
    <property type="evidence" value="ECO:0007669"/>
    <property type="project" value="InterPro"/>
</dbReference>
<evidence type="ECO:0000256" key="1">
    <source>
        <dbReference type="ARBA" id="ARBA00001947"/>
    </source>
</evidence>